<dbReference type="AlphaFoldDB" id="A0A0P7YUR2"/>
<evidence type="ECO:0008006" key="4">
    <source>
        <dbReference type="Google" id="ProtNLM"/>
    </source>
</evidence>
<keyword evidence="1" id="KW-0812">Transmembrane</keyword>
<feature type="transmembrane region" description="Helical" evidence="1">
    <location>
        <begin position="363"/>
        <end position="381"/>
    </location>
</feature>
<protein>
    <recommendedName>
        <fullName evidence="4">Glycosyltransferase RgtA/B/C/D-like domain-containing protein</fullName>
    </recommendedName>
</protein>
<dbReference type="Proteomes" id="UP000050421">
    <property type="component" value="Unassembled WGS sequence"/>
</dbReference>
<feature type="transmembrane region" description="Helical" evidence="1">
    <location>
        <begin position="99"/>
        <end position="116"/>
    </location>
</feature>
<name>A0A0P7YUR2_9BACT</name>
<evidence type="ECO:0000313" key="3">
    <source>
        <dbReference type="Proteomes" id="UP000050421"/>
    </source>
</evidence>
<gene>
    <name evidence="2" type="ORF">HLUCCX10_02535</name>
</gene>
<dbReference type="eggNOG" id="ENOG5033S1V">
    <property type="taxonomic scope" value="Bacteria"/>
</dbReference>
<evidence type="ECO:0000313" key="2">
    <source>
        <dbReference type="EMBL" id="KPQ19481.1"/>
    </source>
</evidence>
<dbReference type="STRING" id="1305737.GCA_000526355_01768"/>
<feature type="transmembrane region" description="Helical" evidence="1">
    <location>
        <begin position="148"/>
        <end position="174"/>
    </location>
</feature>
<proteinExistence type="predicted"/>
<sequence>MPKFLVIATIICIAMVLLGINRGFDVSDEGLYVLLAHPLQENQGGIFNYDLFFKLFHQITGIHFGIVGLRILRLFIYCLGALALAIFYRNLKFEKQLSLEVYLISLLGLMAGYGFLPASLSYNHLSVVLAAGCLALLSTRASKLTQNLSLGVLLGILVYVKVTTAWLLGLLTLGLMLYEKRLNWKVLLALLIPFILLEGVFYLTLSENAIIRLSDGLSIQTGREDYHWWTLVKHTGVGAFWSLLLFVISFLSFRLIKKKFFQALLIISAFHLTFFITHITDEWNHFFLLFGVVIWAWFFAKSDFSRFSAKEKVWILLLLVLPFVLHFGSNVYWLRIGIHYLVFWIMAWLILAEKARLKSLKWVNIGIAFSVLLLVFNGLWWRPFEQRELWKATENWEYLPGKNIHLSFHQISALEKLQTQIGEEKVLLAAYRISGIPFLLGKTLPQSPGFWDQEQLKGFFPEGYSKDILFFPIDSLPQNFTQEPILITDFR</sequence>
<feature type="transmembrane region" description="Helical" evidence="1">
    <location>
        <begin position="235"/>
        <end position="253"/>
    </location>
</feature>
<keyword evidence="1" id="KW-0472">Membrane</keyword>
<organism evidence="2 3">
    <name type="scientific">Algoriphagus marincola HL-49</name>
    <dbReference type="NCBI Taxonomy" id="1305737"/>
    <lineage>
        <taxon>Bacteria</taxon>
        <taxon>Pseudomonadati</taxon>
        <taxon>Bacteroidota</taxon>
        <taxon>Cytophagia</taxon>
        <taxon>Cytophagales</taxon>
        <taxon>Cyclobacteriaceae</taxon>
        <taxon>Algoriphagus</taxon>
    </lineage>
</organism>
<dbReference type="PATRIC" id="fig|1305737.6.peg.1173"/>
<reference evidence="2 3" key="1">
    <citation type="submission" date="2015-09" db="EMBL/GenBank/DDBJ databases">
        <title>Identification and resolution of microdiversity through metagenomic sequencing of parallel consortia.</title>
        <authorList>
            <person name="Nelson W.C."/>
            <person name="Romine M.F."/>
            <person name="Lindemann S.R."/>
        </authorList>
    </citation>
    <scope>NUCLEOTIDE SEQUENCE [LARGE SCALE GENOMIC DNA]</scope>
    <source>
        <strain evidence="2">HL-49</strain>
    </source>
</reference>
<keyword evidence="1" id="KW-1133">Transmembrane helix</keyword>
<dbReference type="EMBL" id="LJXT01000009">
    <property type="protein sequence ID" value="KPQ19481.1"/>
    <property type="molecule type" value="Genomic_DNA"/>
</dbReference>
<comment type="caution">
    <text evidence="2">The sequence shown here is derived from an EMBL/GenBank/DDBJ whole genome shotgun (WGS) entry which is preliminary data.</text>
</comment>
<evidence type="ECO:0000256" key="1">
    <source>
        <dbReference type="SAM" id="Phobius"/>
    </source>
</evidence>
<feature type="transmembrane region" description="Helical" evidence="1">
    <location>
        <begin position="62"/>
        <end position="87"/>
    </location>
</feature>
<feature type="transmembrane region" description="Helical" evidence="1">
    <location>
        <begin position="283"/>
        <end position="300"/>
    </location>
</feature>
<feature type="transmembrane region" description="Helical" evidence="1">
    <location>
        <begin position="260"/>
        <end position="277"/>
    </location>
</feature>
<dbReference type="OrthoDB" id="861753at2"/>
<accession>A0A0P7YUR2</accession>
<feature type="transmembrane region" description="Helical" evidence="1">
    <location>
        <begin position="186"/>
        <end position="205"/>
    </location>
</feature>
<feature type="transmembrane region" description="Helical" evidence="1">
    <location>
        <begin position="312"/>
        <end position="328"/>
    </location>
</feature>
<feature type="transmembrane region" description="Helical" evidence="1">
    <location>
        <begin position="334"/>
        <end position="351"/>
    </location>
</feature>